<dbReference type="OMA" id="DEMGVWE"/>
<evidence type="ECO:0000313" key="2">
    <source>
        <dbReference type="EMBL" id="ETS85000.1"/>
    </source>
</evidence>
<protein>
    <submittedName>
        <fullName evidence="2">Uncharacterized protein</fullName>
    </submittedName>
</protein>
<dbReference type="AlphaFoldDB" id="W3XG40"/>
<name>W3XG40_PESFW</name>
<accession>W3XG40</accession>
<dbReference type="EMBL" id="KI912110">
    <property type="protein sequence ID" value="ETS85000.1"/>
    <property type="molecule type" value="Genomic_DNA"/>
</dbReference>
<dbReference type="KEGG" id="pfy:PFICI_03025"/>
<evidence type="ECO:0000313" key="3">
    <source>
        <dbReference type="Proteomes" id="UP000030651"/>
    </source>
</evidence>
<dbReference type="Gene3D" id="3.40.50.300">
    <property type="entry name" value="P-loop containing nucleotide triphosphate hydrolases"/>
    <property type="match status" value="1"/>
</dbReference>
<sequence>MDQEPPVSQVSSHFQIEPISGSTLCNLEDARRHQINRRGTLRTGCTEIDEQVLVDGFERGAVVGISAEEIDFGLVLSLQTIAHDVVHGRHGAPALSRAAIITTLAPQAILPTLRDIVKSQVQRKLGTGHANVNAQVRGCLERISVSRVFDIEGLWEVLSELELESPAFLPEMNTEAIREEEEEEESDAAAAPQEPESSPLSSLGSTPDYELPPPSMEQVRRTEVMDSEDEGDLSSISPPSSSPAAPLEPAAEKAASPKPVPVTESTPVHDHAPEANDRIPGAIVITHFSTLLGTLFAQRDKSSAHTTLQLFSSHLRYLARSSESLIMLLNTTTNSPHNPVSSTTVASTGAAPLPSDGAPGKRSSAAERPMDPTLRSIFNPPPPSHGGYGAGSIALSKKNKPSFGLTFSQFLDLHLLCTRLPKTRADAEAVFAPTTAGAAVAAGDYTITGSGKSRYGWVVEVLLDESGFWSSSGKRIDREQRWGAVDVQDGIRIVDTFEKVQRPPNTEMFRLAAGFGGRRV</sequence>
<dbReference type="OrthoDB" id="336321at2759"/>
<evidence type="ECO:0000256" key="1">
    <source>
        <dbReference type="SAM" id="MobiDB-lite"/>
    </source>
</evidence>
<feature type="region of interest" description="Disordered" evidence="1">
    <location>
        <begin position="176"/>
        <end position="275"/>
    </location>
</feature>
<reference evidence="3" key="1">
    <citation type="journal article" date="2015" name="BMC Genomics">
        <title>Genomic and transcriptomic analysis of the endophytic fungus Pestalotiopsis fici reveals its lifestyle and high potential for synthesis of natural products.</title>
        <authorList>
            <person name="Wang X."/>
            <person name="Zhang X."/>
            <person name="Liu L."/>
            <person name="Xiang M."/>
            <person name="Wang W."/>
            <person name="Sun X."/>
            <person name="Che Y."/>
            <person name="Guo L."/>
            <person name="Liu G."/>
            <person name="Guo L."/>
            <person name="Wang C."/>
            <person name="Yin W.B."/>
            <person name="Stadler M."/>
            <person name="Zhang X."/>
            <person name="Liu X."/>
        </authorList>
    </citation>
    <scope>NUCLEOTIDE SEQUENCE [LARGE SCALE GENOMIC DNA]</scope>
    <source>
        <strain evidence="3">W106-1 / CGMCC3.15140</strain>
    </source>
</reference>
<dbReference type="STRING" id="1229662.W3XG40"/>
<dbReference type="GeneID" id="19268038"/>
<keyword evidence="3" id="KW-1185">Reference proteome</keyword>
<dbReference type="eggNOG" id="ENOG502SGEW">
    <property type="taxonomic scope" value="Eukaryota"/>
</dbReference>
<feature type="compositionally biased region" description="Low complexity" evidence="1">
    <location>
        <begin position="188"/>
        <end position="202"/>
    </location>
</feature>
<dbReference type="InterPro" id="IPR027417">
    <property type="entry name" value="P-loop_NTPase"/>
</dbReference>
<feature type="compositionally biased region" description="Acidic residues" evidence="1">
    <location>
        <begin position="178"/>
        <end position="187"/>
    </location>
</feature>
<proteinExistence type="predicted"/>
<feature type="region of interest" description="Disordered" evidence="1">
    <location>
        <begin position="333"/>
        <end position="383"/>
    </location>
</feature>
<feature type="compositionally biased region" description="Low complexity" evidence="1">
    <location>
        <begin position="233"/>
        <end position="257"/>
    </location>
</feature>
<dbReference type="InParanoid" id="W3XG40"/>
<feature type="compositionally biased region" description="Polar residues" evidence="1">
    <location>
        <begin position="333"/>
        <end position="347"/>
    </location>
</feature>
<dbReference type="RefSeq" id="XP_007829797.1">
    <property type="nucleotide sequence ID" value="XM_007831606.1"/>
</dbReference>
<dbReference type="Proteomes" id="UP000030651">
    <property type="component" value="Unassembled WGS sequence"/>
</dbReference>
<gene>
    <name evidence="2" type="ORF">PFICI_03025</name>
</gene>
<organism evidence="2 3">
    <name type="scientific">Pestalotiopsis fici (strain W106-1 / CGMCC3.15140)</name>
    <dbReference type="NCBI Taxonomy" id="1229662"/>
    <lineage>
        <taxon>Eukaryota</taxon>
        <taxon>Fungi</taxon>
        <taxon>Dikarya</taxon>
        <taxon>Ascomycota</taxon>
        <taxon>Pezizomycotina</taxon>
        <taxon>Sordariomycetes</taxon>
        <taxon>Xylariomycetidae</taxon>
        <taxon>Amphisphaeriales</taxon>
        <taxon>Sporocadaceae</taxon>
        <taxon>Pestalotiopsis</taxon>
    </lineage>
</organism>
<dbReference type="HOGENOM" id="CLU_029865_0_0_1"/>